<dbReference type="Proteomes" id="UP000655225">
    <property type="component" value="Unassembled WGS sequence"/>
</dbReference>
<evidence type="ECO:0000256" key="1">
    <source>
        <dbReference type="SAM" id="MobiDB-lite"/>
    </source>
</evidence>
<proteinExistence type="predicted"/>
<gene>
    <name evidence="2" type="ORF">HHK36_029445</name>
</gene>
<keyword evidence="3" id="KW-1185">Reference proteome</keyword>
<evidence type="ECO:0000313" key="3">
    <source>
        <dbReference type="Proteomes" id="UP000655225"/>
    </source>
</evidence>
<comment type="caution">
    <text evidence="2">The sequence shown here is derived from an EMBL/GenBank/DDBJ whole genome shotgun (WGS) entry which is preliminary data.</text>
</comment>
<evidence type="ECO:0000313" key="2">
    <source>
        <dbReference type="EMBL" id="KAF8378109.1"/>
    </source>
</evidence>
<reference evidence="2 3" key="1">
    <citation type="submission" date="2020-04" db="EMBL/GenBank/DDBJ databases">
        <title>Plant Genome Project.</title>
        <authorList>
            <person name="Zhang R.-G."/>
        </authorList>
    </citation>
    <scope>NUCLEOTIDE SEQUENCE [LARGE SCALE GENOMIC DNA]</scope>
    <source>
        <strain evidence="2">YNK0</strain>
        <tissue evidence="2">Leaf</tissue>
    </source>
</reference>
<protein>
    <submittedName>
        <fullName evidence="2">Uncharacterized protein</fullName>
    </submittedName>
</protein>
<feature type="compositionally biased region" description="Acidic residues" evidence="1">
    <location>
        <begin position="124"/>
        <end position="134"/>
    </location>
</feature>
<organism evidence="2 3">
    <name type="scientific">Tetracentron sinense</name>
    <name type="common">Spur-leaf</name>
    <dbReference type="NCBI Taxonomy" id="13715"/>
    <lineage>
        <taxon>Eukaryota</taxon>
        <taxon>Viridiplantae</taxon>
        <taxon>Streptophyta</taxon>
        <taxon>Embryophyta</taxon>
        <taxon>Tracheophyta</taxon>
        <taxon>Spermatophyta</taxon>
        <taxon>Magnoliopsida</taxon>
        <taxon>Trochodendrales</taxon>
        <taxon>Trochodendraceae</taxon>
        <taxon>Tetracentron</taxon>
    </lineage>
</organism>
<dbReference type="AlphaFoldDB" id="A0A834YBB8"/>
<dbReference type="EMBL" id="JABCRI010000023">
    <property type="protein sequence ID" value="KAF8378109.1"/>
    <property type="molecule type" value="Genomic_DNA"/>
</dbReference>
<sequence>MSTWRRDLLELMLSMFLSPLRQCGAFSSLRRWRRGFRMLAYFWMQAWGIVMGAEEIFCTELIQKIIAYGCGSSQVVVGATGNQLQTLNDSSNIYEGNQALCGTPLLAQCPDDEASQGSSSIGCDGEDKDEEDGSETLCERVSLQEKDGIGKKPRKDHGVSEKVEFEMKASENTQKVIPVDQEEEEVQLPEVEEEAP</sequence>
<feature type="compositionally biased region" description="Acidic residues" evidence="1">
    <location>
        <begin position="180"/>
        <end position="196"/>
    </location>
</feature>
<name>A0A834YBB8_TETSI</name>
<accession>A0A834YBB8</accession>
<feature type="compositionally biased region" description="Basic and acidic residues" evidence="1">
    <location>
        <begin position="142"/>
        <end position="169"/>
    </location>
</feature>
<feature type="region of interest" description="Disordered" evidence="1">
    <location>
        <begin position="111"/>
        <end position="196"/>
    </location>
</feature>